<dbReference type="PANTHER" id="PTHR44688">
    <property type="entry name" value="DNA-BINDING TRANSCRIPTIONAL ACTIVATOR DEVR_DOSR"/>
    <property type="match status" value="1"/>
</dbReference>
<proteinExistence type="predicted"/>
<keyword evidence="2" id="KW-0238">DNA-binding</keyword>
<keyword evidence="6" id="KW-1185">Reference proteome</keyword>
<dbReference type="Proteomes" id="UP001314635">
    <property type="component" value="Unassembled WGS sequence"/>
</dbReference>
<dbReference type="InterPro" id="IPR016032">
    <property type="entry name" value="Sig_transdc_resp-reg_C-effctor"/>
</dbReference>
<dbReference type="InterPro" id="IPR036693">
    <property type="entry name" value="TF_LuxR_autoind-bd_dom_sf"/>
</dbReference>
<comment type="caution">
    <text evidence="5">The sequence shown here is derived from an EMBL/GenBank/DDBJ whole genome shotgun (WGS) entry which is preliminary data.</text>
</comment>
<dbReference type="InterPro" id="IPR000792">
    <property type="entry name" value="Tscrpt_reg_LuxR_C"/>
</dbReference>
<dbReference type="Pfam" id="PF03472">
    <property type="entry name" value="Autoind_bind"/>
    <property type="match status" value="1"/>
</dbReference>
<keyword evidence="3" id="KW-0804">Transcription</keyword>
<evidence type="ECO:0000313" key="6">
    <source>
        <dbReference type="Proteomes" id="UP001314635"/>
    </source>
</evidence>
<reference evidence="6" key="1">
    <citation type="journal article" date="2021" name="ISME J.">
        <title>Evolutionary origin and ecological implication of a unique nif island in free-living Bradyrhizobium lineages.</title>
        <authorList>
            <person name="Tao J."/>
        </authorList>
    </citation>
    <scope>NUCLEOTIDE SEQUENCE [LARGE SCALE GENOMIC DNA]</scope>
    <source>
        <strain evidence="6">SZCCT0094</strain>
    </source>
</reference>
<dbReference type="Gene3D" id="3.30.450.80">
    <property type="entry name" value="Transcription factor LuxR-like, autoinducer-binding domain"/>
    <property type="match status" value="1"/>
</dbReference>
<dbReference type="SMART" id="SM00421">
    <property type="entry name" value="HTH_LUXR"/>
    <property type="match status" value="1"/>
</dbReference>
<feature type="domain" description="HTH luxR-type" evidence="4">
    <location>
        <begin position="175"/>
        <end position="240"/>
    </location>
</feature>
<organism evidence="5 6">
    <name type="scientific">Bradyrhizobium denitrificans</name>
    <dbReference type="NCBI Taxonomy" id="2734912"/>
    <lineage>
        <taxon>Bacteria</taxon>
        <taxon>Pseudomonadati</taxon>
        <taxon>Pseudomonadota</taxon>
        <taxon>Alphaproteobacteria</taxon>
        <taxon>Hyphomicrobiales</taxon>
        <taxon>Nitrobacteraceae</taxon>
        <taxon>Bradyrhizobium</taxon>
    </lineage>
</organism>
<dbReference type="InterPro" id="IPR036388">
    <property type="entry name" value="WH-like_DNA-bd_sf"/>
</dbReference>
<dbReference type="SUPFAM" id="SSF46894">
    <property type="entry name" value="C-terminal effector domain of the bipartite response regulators"/>
    <property type="match status" value="1"/>
</dbReference>
<evidence type="ECO:0000256" key="2">
    <source>
        <dbReference type="ARBA" id="ARBA00023125"/>
    </source>
</evidence>
<name>A0ABS5G8U4_9BRAD</name>
<evidence type="ECO:0000256" key="1">
    <source>
        <dbReference type="ARBA" id="ARBA00023015"/>
    </source>
</evidence>
<dbReference type="SUPFAM" id="SSF75516">
    <property type="entry name" value="Pheromone-binding domain of LuxR-like quorum-sensing transcription factors"/>
    <property type="match status" value="1"/>
</dbReference>
<sequence>MQVIDAYWGRRALDYVDAIEASKTSASVLSQFEKMIGDLGFHAYIMAGVPAPGQSLQHTILANGWPSEWFDLYAREQFHRYDPIPRHCLSTLNPFAWSEAPYDRNDEPGAHEVMTRARDFRLNEGFCVPIHYDDAVGAVSLAGERPNLAPDARGALHLISIFTHSRLRALARATSGGQSRRLSRIEAEVLSWAARGKTAWETARILGVSERNVRWHLEEAQRKLETKNKTATVATALVNGEITI</sequence>
<dbReference type="PRINTS" id="PR00038">
    <property type="entry name" value="HTHLUXR"/>
</dbReference>
<gene>
    <name evidence="5" type="ORF">JQ619_18100</name>
</gene>
<keyword evidence="1" id="KW-0805">Transcription regulation</keyword>
<dbReference type="PROSITE" id="PS50043">
    <property type="entry name" value="HTH_LUXR_2"/>
    <property type="match status" value="1"/>
</dbReference>
<evidence type="ECO:0000256" key="3">
    <source>
        <dbReference type="ARBA" id="ARBA00023163"/>
    </source>
</evidence>
<dbReference type="RefSeq" id="WP_041751056.1">
    <property type="nucleotide sequence ID" value="NZ_JABFDP010000013.1"/>
</dbReference>
<dbReference type="Gene3D" id="1.10.10.10">
    <property type="entry name" value="Winged helix-like DNA-binding domain superfamily/Winged helix DNA-binding domain"/>
    <property type="match status" value="1"/>
</dbReference>
<protein>
    <submittedName>
        <fullName evidence="5">LuxR family transcriptional regulator</fullName>
    </submittedName>
</protein>
<evidence type="ECO:0000313" key="5">
    <source>
        <dbReference type="EMBL" id="MBR1137684.1"/>
    </source>
</evidence>
<dbReference type="Pfam" id="PF00196">
    <property type="entry name" value="GerE"/>
    <property type="match status" value="1"/>
</dbReference>
<dbReference type="PANTHER" id="PTHR44688:SF16">
    <property type="entry name" value="DNA-BINDING TRANSCRIPTIONAL ACTIVATOR DEVR_DOSR"/>
    <property type="match status" value="1"/>
</dbReference>
<dbReference type="CDD" id="cd06170">
    <property type="entry name" value="LuxR_C_like"/>
    <property type="match status" value="1"/>
</dbReference>
<dbReference type="InterPro" id="IPR005143">
    <property type="entry name" value="TF_LuxR_autoind-bd_dom"/>
</dbReference>
<evidence type="ECO:0000259" key="4">
    <source>
        <dbReference type="PROSITE" id="PS50043"/>
    </source>
</evidence>
<dbReference type="EMBL" id="JAFCLK010000016">
    <property type="protein sequence ID" value="MBR1137684.1"/>
    <property type="molecule type" value="Genomic_DNA"/>
</dbReference>
<accession>A0ABS5G8U4</accession>